<accession>A0A6P6Q7F7</accession>
<gene>
    <name evidence="8" type="primary">slc23a3</name>
</gene>
<keyword evidence="7" id="KW-1185">Reference proteome</keyword>
<evidence type="ECO:0000256" key="6">
    <source>
        <dbReference type="SAM" id="Phobius"/>
    </source>
</evidence>
<feature type="transmembrane region" description="Helical" evidence="6">
    <location>
        <begin position="159"/>
        <end position="183"/>
    </location>
</feature>
<comment type="similarity">
    <text evidence="2">Belongs to the nucleobase:cation symporter-2 (NCS2) (TC 2.A.40) family.</text>
</comment>
<name>A0A6P6Q7F7_CARAU</name>
<dbReference type="AlphaFoldDB" id="A0A6P6Q7F7"/>
<evidence type="ECO:0000256" key="4">
    <source>
        <dbReference type="ARBA" id="ARBA00022989"/>
    </source>
</evidence>
<protein>
    <submittedName>
        <fullName evidence="8">Solute carrier family 23 member 3</fullName>
    </submittedName>
</protein>
<dbReference type="GeneID" id="113108887"/>
<dbReference type="GO" id="GO:0022857">
    <property type="term" value="F:transmembrane transporter activity"/>
    <property type="evidence" value="ECO:0007669"/>
    <property type="project" value="InterPro"/>
</dbReference>
<proteinExistence type="inferred from homology"/>
<organism evidence="7 8">
    <name type="scientific">Carassius auratus</name>
    <name type="common">Goldfish</name>
    <dbReference type="NCBI Taxonomy" id="7957"/>
    <lineage>
        <taxon>Eukaryota</taxon>
        <taxon>Metazoa</taxon>
        <taxon>Chordata</taxon>
        <taxon>Craniata</taxon>
        <taxon>Vertebrata</taxon>
        <taxon>Euteleostomi</taxon>
        <taxon>Actinopterygii</taxon>
        <taxon>Neopterygii</taxon>
        <taxon>Teleostei</taxon>
        <taxon>Ostariophysi</taxon>
        <taxon>Cypriniformes</taxon>
        <taxon>Cyprinidae</taxon>
        <taxon>Cyprininae</taxon>
        <taxon>Carassius</taxon>
    </lineage>
</organism>
<feature type="transmembrane region" description="Helical" evidence="6">
    <location>
        <begin position="442"/>
        <end position="459"/>
    </location>
</feature>
<keyword evidence="3 6" id="KW-0812">Transmembrane</keyword>
<dbReference type="CTD" id="151295"/>
<evidence type="ECO:0000313" key="7">
    <source>
        <dbReference type="Proteomes" id="UP000515129"/>
    </source>
</evidence>
<evidence type="ECO:0000313" key="8">
    <source>
        <dbReference type="RefSeq" id="XP_026128080.1"/>
    </source>
</evidence>
<comment type="subcellular location">
    <subcellularLocation>
        <location evidence="1">Membrane</location>
        <topology evidence="1">Multi-pass membrane protein</topology>
    </subcellularLocation>
</comment>
<reference evidence="8" key="1">
    <citation type="submission" date="2025-08" db="UniProtKB">
        <authorList>
            <consortium name="RefSeq"/>
        </authorList>
    </citation>
    <scope>IDENTIFICATION</scope>
    <source>
        <strain evidence="8">Wakin</strain>
        <tissue evidence="8">Muscle</tissue>
    </source>
</reference>
<evidence type="ECO:0000256" key="5">
    <source>
        <dbReference type="ARBA" id="ARBA00023136"/>
    </source>
</evidence>
<dbReference type="GO" id="GO:0016020">
    <property type="term" value="C:membrane"/>
    <property type="evidence" value="ECO:0007669"/>
    <property type="project" value="UniProtKB-SubCell"/>
</dbReference>
<sequence length="587" mass="62409">MVKTHRCKKLSCKEQPLDQEWHRRIESLDVNSSPSLMLNIALALQHVLVLSSLCALVVETLIQEVDKDRIVAYVFFNSGISTLLQSWIGSRLPLILAPSLDFLIPALALLSAQSGTAVACRGQCTEPEEPVAPALPIRELRGMAVVAGMVQLAVGLTGLVGFALGHCGPLVLAPLLCILGFSIYREAALFCSDHWGMAALAVVLLVILSQHLHYFLRLSAFSVCKRLSVLLSVMVTCGVCAALVHWGHVHLNSVTHMLSTKRNATFIQSRNGPHSSDFVFPNDSVPWLDFPLPAPALPLLSGKSIAAGVAAGLSSSISSPAVYVVAARLLKAPVAPAHACNRGLCVDGLGSVLSGLMGAPAGMCSSVPNACVIGLSQSGSRSSVQLAGVLLLILGVSPQLAQMVCSVPLAIHGAVLSVTYTLSVATGITYFQHADVDSGRNIFNIGFTVFMSLALPRWFRLHSNFIQTGVPSVDVFLRSLLTLPVLFVGVLAFLLEHTVSGTLPERGLARHEGTKKILSLADLQQGYSHSPNMVYDPPPLVMKVLDLRGLRSVPFCACRSPPVEEVVVTVPEMSSLLPDKDAAVSSS</sequence>
<dbReference type="Pfam" id="PF00860">
    <property type="entry name" value="Xan_ur_permease"/>
    <property type="match status" value="1"/>
</dbReference>
<keyword evidence="4 6" id="KW-1133">Transmembrane helix</keyword>
<evidence type="ECO:0000256" key="3">
    <source>
        <dbReference type="ARBA" id="ARBA00022692"/>
    </source>
</evidence>
<evidence type="ECO:0000256" key="2">
    <source>
        <dbReference type="ARBA" id="ARBA00008821"/>
    </source>
</evidence>
<feature type="transmembrane region" description="Helical" evidence="6">
    <location>
        <begin position="410"/>
        <end position="430"/>
    </location>
</feature>
<dbReference type="RefSeq" id="XP_026128080.1">
    <property type="nucleotide sequence ID" value="XM_026272295.1"/>
</dbReference>
<evidence type="ECO:0000256" key="1">
    <source>
        <dbReference type="ARBA" id="ARBA00004141"/>
    </source>
</evidence>
<feature type="transmembrane region" description="Helical" evidence="6">
    <location>
        <begin position="305"/>
        <end position="326"/>
    </location>
</feature>
<keyword evidence="5 6" id="KW-0472">Membrane</keyword>
<feature type="transmembrane region" description="Helical" evidence="6">
    <location>
        <begin position="195"/>
        <end position="216"/>
    </location>
</feature>
<dbReference type="PANTHER" id="PTHR11119">
    <property type="entry name" value="XANTHINE-URACIL / VITAMIN C PERMEASE FAMILY MEMBER"/>
    <property type="match status" value="1"/>
</dbReference>
<dbReference type="Proteomes" id="UP000515129">
    <property type="component" value="Chromosome 9"/>
</dbReference>
<dbReference type="OrthoDB" id="1641903at2759"/>
<dbReference type="InterPro" id="IPR006043">
    <property type="entry name" value="NCS2"/>
</dbReference>
<feature type="transmembrane region" description="Helical" evidence="6">
    <location>
        <begin position="228"/>
        <end position="248"/>
    </location>
</feature>
<feature type="transmembrane region" description="Helical" evidence="6">
    <location>
        <begin position="386"/>
        <end position="404"/>
    </location>
</feature>
<dbReference type="KEGG" id="caua:113108887"/>
<feature type="transmembrane region" description="Helical" evidence="6">
    <location>
        <begin position="475"/>
        <end position="495"/>
    </location>
</feature>